<dbReference type="PROSITE" id="PS51900">
    <property type="entry name" value="CB"/>
    <property type="match status" value="1"/>
</dbReference>
<dbReference type="GO" id="GO:0003677">
    <property type="term" value="F:DNA binding"/>
    <property type="evidence" value="ECO:0007669"/>
    <property type="project" value="UniProtKB-UniRule"/>
</dbReference>
<keyword evidence="4" id="KW-0233">DNA recombination</keyword>
<proteinExistence type="inferred from homology"/>
<evidence type="ECO:0000313" key="9">
    <source>
        <dbReference type="Proteomes" id="UP000265768"/>
    </source>
</evidence>
<dbReference type="PANTHER" id="PTHR30629">
    <property type="entry name" value="PROPHAGE INTEGRASE"/>
    <property type="match status" value="1"/>
</dbReference>
<evidence type="ECO:0000256" key="2">
    <source>
        <dbReference type="ARBA" id="ARBA00022908"/>
    </source>
</evidence>
<dbReference type="SUPFAM" id="SSF56349">
    <property type="entry name" value="DNA breaking-rejoining enzymes"/>
    <property type="match status" value="1"/>
</dbReference>
<evidence type="ECO:0000259" key="6">
    <source>
        <dbReference type="PROSITE" id="PS51898"/>
    </source>
</evidence>
<evidence type="ECO:0000256" key="3">
    <source>
        <dbReference type="ARBA" id="ARBA00023125"/>
    </source>
</evidence>
<dbReference type="Pfam" id="PF00589">
    <property type="entry name" value="Phage_integrase"/>
    <property type="match status" value="1"/>
</dbReference>
<dbReference type="PROSITE" id="PS51898">
    <property type="entry name" value="TYR_RECOMBINASE"/>
    <property type="match status" value="1"/>
</dbReference>
<dbReference type="GO" id="GO:0006310">
    <property type="term" value="P:DNA recombination"/>
    <property type="evidence" value="ECO:0007669"/>
    <property type="project" value="UniProtKB-KW"/>
</dbReference>
<dbReference type="Gene3D" id="1.10.443.10">
    <property type="entry name" value="Intergrase catalytic core"/>
    <property type="match status" value="1"/>
</dbReference>
<dbReference type="InterPro" id="IPR010998">
    <property type="entry name" value="Integrase_recombinase_N"/>
</dbReference>
<keyword evidence="3 5" id="KW-0238">DNA-binding</keyword>
<evidence type="ECO:0000259" key="7">
    <source>
        <dbReference type="PROSITE" id="PS51900"/>
    </source>
</evidence>
<gene>
    <name evidence="8" type="ORF">D5H75_23670</name>
</gene>
<name>A0A3A4ARQ7_9ACTN</name>
<feature type="domain" description="Tyr recombinase" evidence="6">
    <location>
        <begin position="173"/>
        <end position="387"/>
    </location>
</feature>
<dbReference type="InterPro" id="IPR002104">
    <property type="entry name" value="Integrase_catalytic"/>
</dbReference>
<dbReference type="OrthoDB" id="3175606at2"/>
<dbReference type="AlphaFoldDB" id="A0A3A4ARQ7"/>
<dbReference type="InterPro" id="IPR044068">
    <property type="entry name" value="CB"/>
</dbReference>
<evidence type="ECO:0000256" key="4">
    <source>
        <dbReference type="ARBA" id="ARBA00023172"/>
    </source>
</evidence>
<dbReference type="PANTHER" id="PTHR30629:SF2">
    <property type="entry name" value="PROPHAGE INTEGRASE INTS-RELATED"/>
    <property type="match status" value="1"/>
</dbReference>
<dbReference type="GO" id="GO:0015074">
    <property type="term" value="P:DNA integration"/>
    <property type="evidence" value="ECO:0007669"/>
    <property type="project" value="UniProtKB-KW"/>
</dbReference>
<dbReference type="InterPro" id="IPR013762">
    <property type="entry name" value="Integrase-like_cat_sf"/>
</dbReference>
<dbReference type="InterPro" id="IPR011010">
    <property type="entry name" value="DNA_brk_join_enz"/>
</dbReference>
<evidence type="ECO:0000256" key="5">
    <source>
        <dbReference type="PROSITE-ProRule" id="PRU01248"/>
    </source>
</evidence>
<comment type="similarity">
    <text evidence="1">Belongs to the 'phage' integrase family.</text>
</comment>
<dbReference type="RefSeq" id="WP_119928732.1">
    <property type="nucleotide sequence ID" value="NZ_QZEY01000010.1"/>
</dbReference>
<comment type="caution">
    <text evidence="8">The sequence shown here is derived from an EMBL/GenBank/DDBJ whole genome shotgun (WGS) entry which is preliminary data.</text>
</comment>
<dbReference type="InterPro" id="IPR050808">
    <property type="entry name" value="Phage_Integrase"/>
</dbReference>
<feature type="domain" description="Core-binding (CB)" evidence="7">
    <location>
        <begin position="70"/>
        <end position="151"/>
    </location>
</feature>
<keyword evidence="9" id="KW-1185">Reference proteome</keyword>
<keyword evidence="2" id="KW-0229">DNA integration</keyword>
<organism evidence="8 9">
    <name type="scientific">Bailinhaonella thermotolerans</name>
    <dbReference type="NCBI Taxonomy" id="1070861"/>
    <lineage>
        <taxon>Bacteria</taxon>
        <taxon>Bacillati</taxon>
        <taxon>Actinomycetota</taxon>
        <taxon>Actinomycetes</taxon>
        <taxon>Streptosporangiales</taxon>
        <taxon>Streptosporangiaceae</taxon>
        <taxon>Bailinhaonella</taxon>
    </lineage>
</organism>
<dbReference type="Gene3D" id="1.10.150.130">
    <property type="match status" value="1"/>
</dbReference>
<dbReference type="Proteomes" id="UP000265768">
    <property type="component" value="Unassembled WGS sequence"/>
</dbReference>
<protein>
    <submittedName>
        <fullName evidence="8">Site-specific integrase</fullName>
    </submittedName>
</protein>
<sequence length="396" mass="45344">MTKRRSRGEGGLHWDPKRQRWIASVTIGYTPAGKRIVKRGSGRTKTEAKNKLKDVLRDHEDGLAIAPTDYTVKDAVTYWLANGLRGRSSSTIEMYVWYANKHVIPAIGARKLRELSVEDVDQWLSRKTSELGTRSLKLIHNLLDRSVRNAMVRDKVKRNIVALCEVPEGRVGRPSKALTLDQAETVLKAAESATPRIRAYIVVSLLTGARTEELRDLRWDHVVAYEEQSSTWRPVTQIGWEHEQFAIYVWRSVRQSGDTKTVRSRRSLRIPARCVRALRLLMREHEEVYADGPLDDRRVFGTRNDTAMTAENVRRDFRLAIKDAEGIDAKDWTPRELRHSFVSLLSAHDVPIEHISRLVGHTNTVVTETVYRKQIRPVMQEGATVMDRIFPLSLDP</sequence>
<dbReference type="EMBL" id="QZEY01000010">
    <property type="protein sequence ID" value="RJL29954.1"/>
    <property type="molecule type" value="Genomic_DNA"/>
</dbReference>
<evidence type="ECO:0000256" key="1">
    <source>
        <dbReference type="ARBA" id="ARBA00008857"/>
    </source>
</evidence>
<evidence type="ECO:0000313" key="8">
    <source>
        <dbReference type="EMBL" id="RJL29954.1"/>
    </source>
</evidence>
<reference evidence="8 9" key="1">
    <citation type="submission" date="2018-09" db="EMBL/GenBank/DDBJ databases">
        <title>YIM 75507 draft genome.</title>
        <authorList>
            <person name="Tang S."/>
            <person name="Feng Y."/>
        </authorList>
    </citation>
    <scope>NUCLEOTIDE SEQUENCE [LARGE SCALE GENOMIC DNA]</scope>
    <source>
        <strain evidence="8 9">YIM 75507</strain>
    </source>
</reference>
<accession>A0A3A4ARQ7</accession>